<dbReference type="PANTHER" id="PTHR24116:SF0">
    <property type="entry name" value="KINASE D-INTERACTING SUBSTRATE OF 220 KDA"/>
    <property type="match status" value="1"/>
</dbReference>
<dbReference type="Pfam" id="PF13637">
    <property type="entry name" value="Ank_4"/>
    <property type="match status" value="1"/>
</dbReference>
<accession>A0A9Q1BK53</accession>
<keyword evidence="3" id="KW-1133">Transmembrane helix</keyword>
<feature type="compositionally biased region" description="Polar residues" evidence="2">
    <location>
        <begin position="1822"/>
        <end position="1848"/>
    </location>
</feature>
<feature type="compositionally biased region" description="Basic and acidic residues" evidence="2">
    <location>
        <begin position="1421"/>
        <end position="1440"/>
    </location>
</feature>
<feature type="repeat" description="ANK" evidence="1">
    <location>
        <begin position="462"/>
        <end position="494"/>
    </location>
</feature>
<dbReference type="Proteomes" id="UP001152320">
    <property type="component" value="Chromosome 15"/>
</dbReference>
<dbReference type="Pfam" id="PF00023">
    <property type="entry name" value="Ank"/>
    <property type="match status" value="1"/>
</dbReference>
<dbReference type="GO" id="GO:0019887">
    <property type="term" value="F:protein kinase regulator activity"/>
    <property type="evidence" value="ECO:0007669"/>
    <property type="project" value="TreeGrafter"/>
</dbReference>
<name>A0A9Q1BK53_HOLLE</name>
<feature type="compositionally biased region" description="Low complexity" evidence="2">
    <location>
        <begin position="1527"/>
        <end position="1536"/>
    </location>
</feature>
<feature type="compositionally biased region" description="Basic and acidic residues" evidence="2">
    <location>
        <begin position="1580"/>
        <end position="1594"/>
    </location>
</feature>
<feature type="compositionally biased region" description="Low complexity" evidence="2">
    <location>
        <begin position="1441"/>
        <end position="1458"/>
    </location>
</feature>
<dbReference type="SMART" id="SM00248">
    <property type="entry name" value="ANK"/>
    <property type="match status" value="11"/>
</dbReference>
<evidence type="ECO:0000259" key="4">
    <source>
        <dbReference type="Pfam" id="PF07693"/>
    </source>
</evidence>
<reference evidence="6" key="1">
    <citation type="submission" date="2021-10" db="EMBL/GenBank/DDBJ databases">
        <title>Tropical sea cucumber genome reveals ecological adaptation and Cuvierian tubules defense mechanism.</title>
        <authorList>
            <person name="Chen T."/>
        </authorList>
    </citation>
    <scope>NUCLEOTIDE SEQUENCE</scope>
    <source>
        <strain evidence="6">Nanhai2018</strain>
        <tissue evidence="6">Muscle</tissue>
    </source>
</reference>
<feature type="compositionally biased region" description="Polar residues" evidence="2">
    <location>
        <begin position="1459"/>
        <end position="1490"/>
    </location>
</feature>
<keyword evidence="7" id="KW-1185">Reference proteome</keyword>
<dbReference type="Pfam" id="PF07693">
    <property type="entry name" value="KAP_NTPase"/>
    <property type="match status" value="1"/>
</dbReference>
<feature type="compositionally biased region" description="Polar residues" evidence="2">
    <location>
        <begin position="1779"/>
        <end position="1789"/>
    </location>
</feature>
<dbReference type="OrthoDB" id="6084525at2759"/>
<feature type="transmembrane region" description="Helical" evidence="3">
    <location>
        <begin position="683"/>
        <end position="705"/>
    </location>
</feature>
<feature type="region of interest" description="Disordered" evidence="2">
    <location>
        <begin position="1810"/>
        <end position="1870"/>
    </location>
</feature>
<dbReference type="PANTHER" id="PTHR24116">
    <property type="entry name" value="KINASE D-INTERACTING SUBSTRATE OF 220 KDA"/>
    <property type="match status" value="1"/>
</dbReference>
<feature type="transmembrane region" description="Helical" evidence="3">
    <location>
        <begin position="655"/>
        <end position="677"/>
    </location>
</feature>
<feature type="compositionally biased region" description="Basic and acidic residues" evidence="2">
    <location>
        <begin position="1608"/>
        <end position="1629"/>
    </location>
</feature>
<feature type="compositionally biased region" description="Basic and acidic residues" evidence="2">
    <location>
        <begin position="1733"/>
        <end position="1747"/>
    </location>
</feature>
<evidence type="ECO:0000256" key="3">
    <source>
        <dbReference type="SAM" id="Phobius"/>
    </source>
</evidence>
<feature type="region of interest" description="Disordered" evidence="2">
    <location>
        <begin position="1075"/>
        <end position="1094"/>
    </location>
</feature>
<organism evidence="6 7">
    <name type="scientific">Holothuria leucospilota</name>
    <name type="common">Black long sea cucumber</name>
    <name type="synonym">Mertensiothuria leucospilota</name>
    <dbReference type="NCBI Taxonomy" id="206669"/>
    <lineage>
        <taxon>Eukaryota</taxon>
        <taxon>Metazoa</taxon>
        <taxon>Echinodermata</taxon>
        <taxon>Eleutherozoa</taxon>
        <taxon>Echinozoa</taxon>
        <taxon>Holothuroidea</taxon>
        <taxon>Aspidochirotacea</taxon>
        <taxon>Aspidochirotida</taxon>
        <taxon>Holothuriidae</taxon>
        <taxon>Holothuria</taxon>
    </lineage>
</organism>
<protein>
    <recommendedName>
        <fullName evidence="8">Kinase D-interacting substrate of 220 kDa</fullName>
    </recommendedName>
</protein>
<feature type="transmembrane region" description="Helical" evidence="3">
    <location>
        <begin position="847"/>
        <end position="867"/>
    </location>
</feature>
<feature type="repeat" description="ANK" evidence="1">
    <location>
        <begin position="264"/>
        <end position="296"/>
    </location>
</feature>
<dbReference type="EMBL" id="JAIZAY010000015">
    <property type="protein sequence ID" value="KAJ8028121.1"/>
    <property type="molecule type" value="Genomic_DNA"/>
</dbReference>
<evidence type="ECO:0000256" key="2">
    <source>
        <dbReference type="SAM" id="MobiDB-lite"/>
    </source>
</evidence>
<keyword evidence="1" id="KW-0040">ANK repeat</keyword>
<feature type="transmembrane region" description="Helical" evidence="3">
    <location>
        <begin position="818"/>
        <end position="841"/>
    </location>
</feature>
<evidence type="ECO:0000256" key="1">
    <source>
        <dbReference type="PROSITE-ProRule" id="PRU00023"/>
    </source>
</evidence>
<keyword evidence="3" id="KW-0472">Membrane</keyword>
<feature type="compositionally biased region" description="Polar residues" evidence="2">
    <location>
        <begin position="1566"/>
        <end position="1576"/>
    </location>
</feature>
<dbReference type="PROSITE" id="PS50297">
    <property type="entry name" value="ANK_REP_REGION"/>
    <property type="match status" value="7"/>
</dbReference>
<feature type="compositionally biased region" description="Polar residues" evidence="2">
    <location>
        <begin position="1084"/>
        <end position="1094"/>
    </location>
</feature>
<feature type="region of interest" description="Disordered" evidence="2">
    <location>
        <begin position="1393"/>
        <end position="1670"/>
    </location>
</feature>
<feature type="compositionally biased region" description="Polar residues" evidence="2">
    <location>
        <begin position="1393"/>
        <end position="1406"/>
    </location>
</feature>
<feature type="repeat" description="ANK" evidence="1">
    <location>
        <begin position="429"/>
        <end position="461"/>
    </location>
</feature>
<evidence type="ECO:0000259" key="5">
    <source>
        <dbReference type="Pfam" id="PF23307"/>
    </source>
</evidence>
<dbReference type="Pfam" id="PF23307">
    <property type="entry name" value="SAM_KIDINS220"/>
    <property type="match status" value="1"/>
</dbReference>
<comment type="caution">
    <text evidence="6">The sequence shown here is derived from an EMBL/GenBank/DDBJ whole genome shotgun (WGS) entry which is preliminary data.</text>
</comment>
<feature type="domain" description="KAP NTPase" evidence="4">
    <location>
        <begin position="603"/>
        <end position="1130"/>
    </location>
</feature>
<evidence type="ECO:0008006" key="8">
    <source>
        <dbReference type="Google" id="ProtNLM"/>
    </source>
</evidence>
<proteinExistence type="predicted"/>
<sequence>MVATASPSMVFLSPTSGRETIVEPITSSNSDDVFTGCVPSEDVDVQNDNEDIHHVLPMVSPCGQTVHVSDHVTKDIPLSMYSNGFLPGMQNGDILLNHPSTAGLSRRKSCSRRSDFQASNEKTECQTNQLCQECRSMRFRRQLSSCSSSEISSKKNSSCATGSERRRKSSLGSLLGRKLSFRFLRNLSYSDDALIDTGGQTALMCAAQLGNLDLVKELLQREADVRAMDEDKWTPLIFAAREGHLDIVKALIDKGSVIDHADVNGWTALMWASYKGHANVVIELLLRGAQPNVQAHHGVTPIIWAAGRGHADVVKALLRQGAKVNSADKYGTTALVWAARKGHVDCVRALLENGANVDAAGMNSWTALIVASRGGFTEVVSILLEEQPNINAVDKDGLTSLGSAAKEGHKEVVELLLNAGAYVNIQDKQEDTVLIHAVKGGHLEVIRLLLQKFADLDIQGHDKKTALYWAADKGYVDILEALLDCNPNTELPNKDSETPLIRATKNRSREVVRALLDKGAKVCAVDKCGDTALHIAIRFRDKKICELLLRNPKNSRLLYKPNKDGETPYNIDCSHQKGILTQIFGARSFSPVEEADGELSDLCSSSLADILSEPTLTPPVTVGLYAKWGSGKSFILKKLQNEMCQFTHQDTKPQFAFSLSVVALAGLFSGILATVVIFTSTFIAGIVTFLTIFFTLLAILGFIYYGHRKKWRGSSTVSVWLARQLNYLQLLGELCFCNPPCPKDSPSVKALPIRFIFGEPLQLSHLGGEAPLAHTLASISTSLEKKLGFVAARLYQVVRTKPEEGKPKWKRICCIPRFIFTIAVLSCLVASLVLLCHYTIHHDDKPSHTYLILLCIFSGIVLIAVLLNSVNIVKFVYHLLYPTHARLHRIAQRASSIKQEHFLHRLKVEADTLADLVECIDAFQSRQTRMVLFVDGLDSCEQEQILRILDAIKTLFTSPRRPFIVNLVVDPYIITKAIDSNLHSVFRDAQIRGYDYLRNLIHLPFYLEVGARIRESMDPSSQNHVVTETPKDCSGSNHLPCIPEIPEIEASPPKNDKAGFEWKRNETTMVTTIYGESSRKGNDHQQTSLNRQRSLTKDVSQLLASDEQFSDLSPRNMRRLLNIVSITARLLRASNTSFKWKTLAQWINLTERWPYRTSWLIVYCQDNEEDVGDDLPLRSVFERVGDFIPSSREDEPLLEMDQDLRTFVVFLTKHSSDLCVSDMRCFLPCTCNLDPHLRKQIRDTLESREGTSPLNQANLSRPQSFGPSFHSNARASMYSSISDTPSRLNYQMSAANPFTKNFSQAIVQSPASTESSPNALSVKDICDRVMNLEGIDKHAIPRYQARIAQHHINGQVLIQCDLDELKSVLEMSFGDWQLFRAMVMHLREQAASNGHTPLNHSTTSLDSKPADSKETASPTAKDGEGDNQRDFLHMSYEELRSNSQVSSQRSSIHNSQLSITKSEGANTIRTSIAESPLSEQAETTPPVTSDSDIHPLVQKPAVVTNALSSDKPDSGKSSKDPDAVPKSSPSCSSESSTDVTALRKVSHTSHTDGLEETEPNGHIPSESGNHQSSKGTESVDLLKKKLSTQEKEQSEEGEDVPLLSGEASSREEKFESRHKPERKGRRDEISSDASVPLLERSVSVDGKMTSDNAKSDDPASTTPKIEAPWGKALEQMFENIDNELAMRHTAPSVTSELHTLSPGRGPRPTGKKEVESHDLSLMASYSTFMPPVMERRSKSGSDRETHLKHAKSAGSLISPGRVRPPKLSEIKSESGPRLKNTSSQSSLRTLNQSFDEFILGQLEDQRRMRMPVLVYEDEGAQGSATQSSSPATDSPGRQSGATQSTSSLERYVRRRDENDNPTSMSNHSIV</sequence>
<dbReference type="InterPro" id="IPR002110">
    <property type="entry name" value="Ankyrin_rpt"/>
</dbReference>
<feature type="repeat" description="ANK" evidence="1">
    <location>
        <begin position="198"/>
        <end position="230"/>
    </location>
</feature>
<dbReference type="Pfam" id="PF12796">
    <property type="entry name" value="Ank_2"/>
    <property type="match status" value="3"/>
</dbReference>
<keyword evidence="3" id="KW-0812">Transmembrane</keyword>
<feature type="region of interest" description="Disordered" evidence="2">
    <location>
        <begin position="1690"/>
        <end position="1789"/>
    </location>
</feature>
<feature type="compositionally biased region" description="Polar residues" evidence="2">
    <location>
        <begin position="1860"/>
        <end position="1870"/>
    </location>
</feature>
<evidence type="ECO:0000313" key="6">
    <source>
        <dbReference type="EMBL" id="KAJ8028121.1"/>
    </source>
</evidence>
<dbReference type="InterPro" id="IPR036770">
    <property type="entry name" value="Ankyrin_rpt-contain_sf"/>
</dbReference>
<feature type="repeat" description="ANK" evidence="1">
    <location>
        <begin position="297"/>
        <end position="329"/>
    </location>
</feature>
<dbReference type="SUPFAM" id="SSF48403">
    <property type="entry name" value="Ankyrin repeat"/>
    <property type="match status" value="1"/>
</dbReference>
<dbReference type="InterPro" id="IPR011646">
    <property type="entry name" value="KAP_P-loop"/>
</dbReference>
<dbReference type="InterPro" id="IPR057092">
    <property type="entry name" value="SAM_KIDINS220"/>
</dbReference>
<feature type="domain" description="Kinase D-interacting substrate of 220 kDa-like SAM" evidence="5">
    <location>
        <begin position="1319"/>
        <end position="1392"/>
    </location>
</feature>
<feature type="repeat" description="ANK" evidence="1">
    <location>
        <begin position="495"/>
        <end position="527"/>
    </location>
</feature>
<feature type="repeat" description="ANK" evidence="1">
    <location>
        <begin position="363"/>
        <end position="395"/>
    </location>
</feature>
<feature type="repeat" description="ANK" evidence="1">
    <location>
        <begin position="330"/>
        <end position="362"/>
    </location>
</feature>
<dbReference type="Gene3D" id="1.25.40.20">
    <property type="entry name" value="Ankyrin repeat-containing domain"/>
    <property type="match status" value="3"/>
</dbReference>
<evidence type="ECO:0000313" key="7">
    <source>
        <dbReference type="Proteomes" id="UP001152320"/>
    </source>
</evidence>
<dbReference type="GO" id="GO:0030165">
    <property type="term" value="F:PDZ domain binding"/>
    <property type="evidence" value="ECO:0007669"/>
    <property type="project" value="TreeGrafter"/>
</dbReference>
<feature type="compositionally biased region" description="Basic and acidic residues" evidence="2">
    <location>
        <begin position="1766"/>
        <end position="1776"/>
    </location>
</feature>
<gene>
    <name evidence="6" type="ORF">HOLleu_30268</name>
</gene>
<dbReference type="InterPro" id="IPR052771">
    <property type="entry name" value="Neurotrophin_sig_adaptor"/>
</dbReference>
<feature type="compositionally biased region" description="Basic and acidic residues" evidence="2">
    <location>
        <begin position="1510"/>
        <end position="1523"/>
    </location>
</feature>
<feature type="repeat" description="ANK" evidence="1">
    <location>
        <begin position="396"/>
        <end position="428"/>
    </location>
</feature>
<dbReference type="PROSITE" id="PS50088">
    <property type="entry name" value="ANK_REPEAT"/>
    <property type="match status" value="10"/>
</dbReference>
<feature type="repeat" description="ANK" evidence="1">
    <location>
        <begin position="231"/>
        <end position="263"/>
    </location>
</feature>